<dbReference type="Pfam" id="PF04828">
    <property type="entry name" value="GFA"/>
    <property type="match status" value="1"/>
</dbReference>
<dbReference type="InterPro" id="IPR011057">
    <property type="entry name" value="Mss4-like_sf"/>
</dbReference>
<organism evidence="6 7">
    <name type="scientific">Microbotryum intermedium</name>
    <dbReference type="NCBI Taxonomy" id="269621"/>
    <lineage>
        <taxon>Eukaryota</taxon>
        <taxon>Fungi</taxon>
        <taxon>Dikarya</taxon>
        <taxon>Basidiomycota</taxon>
        <taxon>Pucciniomycotina</taxon>
        <taxon>Microbotryomycetes</taxon>
        <taxon>Microbotryales</taxon>
        <taxon>Microbotryaceae</taxon>
        <taxon>Microbotryum</taxon>
    </lineage>
</organism>
<dbReference type="Gene3D" id="3.90.1590.10">
    <property type="entry name" value="glutathione-dependent formaldehyde- activating enzyme (gfa)"/>
    <property type="match status" value="1"/>
</dbReference>
<dbReference type="EMBL" id="FMSP01000020">
    <property type="protein sequence ID" value="SCV74091.1"/>
    <property type="molecule type" value="Genomic_DNA"/>
</dbReference>
<dbReference type="Proteomes" id="UP000198372">
    <property type="component" value="Unassembled WGS sequence"/>
</dbReference>
<evidence type="ECO:0000256" key="2">
    <source>
        <dbReference type="ARBA" id="ARBA00022723"/>
    </source>
</evidence>
<dbReference type="SUPFAM" id="SSF51316">
    <property type="entry name" value="Mss4-like"/>
    <property type="match status" value="1"/>
</dbReference>
<evidence type="ECO:0000313" key="7">
    <source>
        <dbReference type="Proteomes" id="UP000198372"/>
    </source>
</evidence>
<evidence type="ECO:0000259" key="5">
    <source>
        <dbReference type="PROSITE" id="PS51891"/>
    </source>
</evidence>
<feature type="domain" description="CENP-V/GFA" evidence="5">
    <location>
        <begin position="3"/>
        <end position="139"/>
    </location>
</feature>
<dbReference type="PANTHER" id="PTHR33337">
    <property type="entry name" value="GFA DOMAIN-CONTAINING PROTEIN"/>
    <property type="match status" value="1"/>
</dbReference>
<keyword evidence="3" id="KW-0862">Zinc</keyword>
<dbReference type="GO" id="GO:0016846">
    <property type="term" value="F:carbon-sulfur lyase activity"/>
    <property type="evidence" value="ECO:0007669"/>
    <property type="project" value="InterPro"/>
</dbReference>
<comment type="similarity">
    <text evidence="1">Belongs to the Gfa family.</text>
</comment>
<keyword evidence="2" id="KW-0479">Metal-binding</keyword>
<evidence type="ECO:0000313" key="6">
    <source>
        <dbReference type="EMBL" id="SCV74091.1"/>
    </source>
</evidence>
<protein>
    <submittedName>
        <fullName evidence="6">BQ2448_6523 protein</fullName>
    </submittedName>
</protein>
<evidence type="ECO:0000256" key="1">
    <source>
        <dbReference type="ARBA" id="ARBA00005495"/>
    </source>
</evidence>
<dbReference type="AlphaFoldDB" id="A0A238FPF9"/>
<accession>A0A238FPF9</accession>
<reference evidence="7" key="1">
    <citation type="submission" date="2016-09" db="EMBL/GenBank/DDBJ databases">
        <authorList>
            <person name="Jeantristanb JTB J.-T."/>
            <person name="Ricardo R."/>
        </authorList>
    </citation>
    <scope>NUCLEOTIDE SEQUENCE [LARGE SCALE GENOMIC DNA]</scope>
</reference>
<dbReference type="STRING" id="269621.A0A238FPF9"/>
<dbReference type="GO" id="GO:0046872">
    <property type="term" value="F:metal ion binding"/>
    <property type="evidence" value="ECO:0007669"/>
    <property type="project" value="UniProtKB-KW"/>
</dbReference>
<proteinExistence type="inferred from homology"/>
<gene>
    <name evidence="6" type="ORF">BQ2448_6523</name>
</gene>
<keyword evidence="4" id="KW-0456">Lyase</keyword>
<evidence type="ECO:0000256" key="4">
    <source>
        <dbReference type="ARBA" id="ARBA00023239"/>
    </source>
</evidence>
<dbReference type="InterPro" id="IPR006913">
    <property type="entry name" value="CENP-V/GFA"/>
</dbReference>
<dbReference type="PANTHER" id="PTHR33337:SF30">
    <property type="entry name" value="DUF636 DOMAIN PROTEIN (AFU_ORTHOLOGUE AFUA_1G03180)"/>
    <property type="match status" value="1"/>
</dbReference>
<evidence type="ECO:0000256" key="3">
    <source>
        <dbReference type="ARBA" id="ARBA00022833"/>
    </source>
</evidence>
<dbReference type="PROSITE" id="PS51891">
    <property type="entry name" value="CENP_V_GFA"/>
    <property type="match status" value="1"/>
</dbReference>
<dbReference type="OrthoDB" id="428768at2759"/>
<sequence>MPHTGSCLCGSVQIKIASSHESQIACHCTDCQITSGSVHSTNILAKQSDVEIKGDSVKNYDSKAASGNTVTRVFCGNCGSALCKSDRRFAIEFCCCISTGTSTTKLFSARIAAHKSKAFGDSMAVQTGTLPDFRKIPFEAELFTKDRWTGLSAIDNAAQKEIM</sequence>
<keyword evidence="7" id="KW-1185">Reference proteome</keyword>
<name>A0A238FPF9_9BASI</name>